<feature type="compositionally biased region" description="Basic residues" evidence="1">
    <location>
        <begin position="1"/>
        <end position="36"/>
    </location>
</feature>
<dbReference type="EMBL" id="MT309901">
    <property type="protein sequence ID" value="QJB18715.1"/>
    <property type="molecule type" value="Genomic_DNA"/>
</dbReference>
<proteinExistence type="predicted"/>
<organism evidence="2">
    <name type="scientific">Genomoviridae sp</name>
    <dbReference type="NCBI Taxonomy" id="2202565"/>
    <lineage>
        <taxon>Viruses</taxon>
        <taxon>Monodnaviria</taxon>
        <taxon>Shotokuvirae</taxon>
        <taxon>Cressdnaviricota</taxon>
        <taxon>Repensiviricetes</taxon>
        <taxon>Geplafuvirales</taxon>
        <taxon>Genomoviridae</taxon>
    </lineage>
</organism>
<sequence length="308" mass="34890">MAYARTFRRRTYRKRAPARRPRKSSYRKKPRTRRPTRSAMRPTKRYLLNVTSTKKRDTMRQWTNTNSSGAPTSVVGAPAYVNGNTGGVFLWCATARDITDSTGEPNTVTNSMQRTATTCFMRGLSERIDIQSSSAVPWKWRRICFALKDPTLFASGTGATINYPGYLDSSHGYLRGWINALVNNDNPALSNLQSVLFQGAQNVDWSDAIMAKVDTRRVDLKFDKTRIIQSGNDTGVFKKYPHWHPMNKNLVYDDDERGESTVSSNFSVTDKRGMGDYVIMDIFNAHASASAADVLRIQSESTLYWHEK</sequence>
<feature type="region of interest" description="Disordered" evidence="1">
    <location>
        <begin position="1"/>
        <end position="42"/>
    </location>
</feature>
<accession>A0A858NG73</accession>
<protein>
    <submittedName>
        <fullName evidence="2">Capsid protein</fullName>
    </submittedName>
</protein>
<name>A0A858NG73_9VIRU</name>
<evidence type="ECO:0000256" key="1">
    <source>
        <dbReference type="SAM" id="MobiDB-lite"/>
    </source>
</evidence>
<reference evidence="2" key="1">
    <citation type="submission" date="2020-04" db="EMBL/GenBank/DDBJ databases">
        <title>Genomes of microviruses in a sewage oxidation pond.</title>
        <authorList>
            <person name="Schreck J."/>
            <person name="Kraberger S."/>
            <person name="Scotch M."/>
            <person name="Halden R.U."/>
            <person name="Varsani A."/>
        </authorList>
    </citation>
    <scope>NUCLEOTIDE SEQUENCE</scope>
    <source>
        <strain evidence="2">6402_222</strain>
    </source>
</reference>
<evidence type="ECO:0000313" key="2">
    <source>
        <dbReference type="EMBL" id="QJB18715.1"/>
    </source>
</evidence>